<proteinExistence type="predicted"/>
<feature type="region of interest" description="Disordered" evidence="1">
    <location>
        <begin position="64"/>
        <end position="113"/>
    </location>
</feature>
<organism evidence="2 3">
    <name type="scientific">Tanacetum coccineum</name>
    <dbReference type="NCBI Taxonomy" id="301880"/>
    <lineage>
        <taxon>Eukaryota</taxon>
        <taxon>Viridiplantae</taxon>
        <taxon>Streptophyta</taxon>
        <taxon>Embryophyta</taxon>
        <taxon>Tracheophyta</taxon>
        <taxon>Spermatophyta</taxon>
        <taxon>Magnoliopsida</taxon>
        <taxon>eudicotyledons</taxon>
        <taxon>Gunneridae</taxon>
        <taxon>Pentapetalae</taxon>
        <taxon>asterids</taxon>
        <taxon>campanulids</taxon>
        <taxon>Asterales</taxon>
        <taxon>Asteraceae</taxon>
        <taxon>Asteroideae</taxon>
        <taxon>Anthemideae</taxon>
        <taxon>Anthemidinae</taxon>
        <taxon>Tanacetum</taxon>
    </lineage>
</organism>
<sequence>MAAKDWTKMTELLSSTNQQAPILCLHQALIICFDTYIVATKKLKGIDDNFQTWSSLIRPGKRFGPSLADLQDSPAEEAETGSNVLDDGSEDVNPFGRGNPRFHDDHYDNPLLTKETESEPIICDIGDEEEDYPFMSLRRKNDLLGKEDLVEKKTT</sequence>
<dbReference type="Proteomes" id="UP001151760">
    <property type="component" value="Unassembled WGS sequence"/>
</dbReference>
<comment type="caution">
    <text evidence="2">The sequence shown here is derived from an EMBL/GenBank/DDBJ whole genome shotgun (WGS) entry which is preliminary data.</text>
</comment>
<name>A0ABQ4WJB7_9ASTR</name>
<evidence type="ECO:0000256" key="1">
    <source>
        <dbReference type="SAM" id="MobiDB-lite"/>
    </source>
</evidence>
<dbReference type="EMBL" id="BQNB010008688">
    <property type="protein sequence ID" value="GJS52898.1"/>
    <property type="molecule type" value="Genomic_DNA"/>
</dbReference>
<evidence type="ECO:0000313" key="2">
    <source>
        <dbReference type="EMBL" id="GJS52898.1"/>
    </source>
</evidence>
<keyword evidence="3" id="KW-1185">Reference proteome</keyword>
<protein>
    <submittedName>
        <fullName evidence="2">Uncharacterized protein</fullName>
    </submittedName>
</protein>
<accession>A0ABQ4WJB7</accession>
<evidence type="ECO:0000313" key="3">
    <source>
        <dbReference type="Proteomes" id="UP001151760"/>
    </source>
</evidence>
<gene>
    <name evidence="2" type="ORF">Tco_0626260</name>
</gene>
<reference evidence="2" key="2">
    <citation type="submission" date="2022-01" db="EMBL/GenBank/DDBJ databases">
        <authorList>
            <person name="Yamashiro T."/>
            <person name="Shiraishi A."/>
            <person name="Satake H."/>
            <person name="Nakayama K."/>
        </authorList>
    </citation>
    <scope>NUCLEOTIDE SEQUENCE</scope>
</reference>
<reference evidence="2" key="1">
    <citation type="journal article" date="2022" name="Int. J. Mol. Sci.">
        <title>Draft Genome of Tanacetum Coccineum: Genomic Comparison of Closely Related Tanacetum-Family Plants.</title>
        <authorList>
            <person name="Yamashiro T."/>
            <person name="Shiraishi A."/>
            <person name="Nakayama K."/>
            <person name="Satake H."/>
        </authorList>
    </citation>
    <scope>NUCLEOTIDE SEQUENCE</scope>
</reference>